<dbReference type="AlphaFoldDB" id="A0AAW6QZX3"/>
<reference evidence="2" key="2">
    <citation type="submission" date="2019-04" db="EMBL/GenBank/DDBJ databases">
        <authorList>
            <person name="Zou H."/>
        </authorList>
    </citation>
    <scope>NUCLEOTIDE SEQUENCE</scope>
    <source>
        <strain evidence="2">2015oxa</strain>
    </source>
</reference>
<protein>
    <recommendedName>
        <fullName evidence="1">DUF6602 domain-containing protein</fullName>
    </recommendedName>
</protein>
<organism evidence="2">
    <name type="scientific">Shewanella xiamenensis</name>
    <dbReference type="NCBI Taxonomy" id="332186"/>
    <lineage>
        <taxon>Bacteria</taxon>
        <taxon>Pseudomonadati</taxon>
        <taxon>Pseudomonadota</taxon>
        <taxon>Gammaproteobacteria</taxon>
        <taxon>Alteromonadales</taxon>
        <taxon>Shewanellaceae</taxon>
        <taxon>Shewanella</taxon>
    </lineage>
</organism>
<gene>
    <name evidence="2" type="ORF">E2650_14120</name>
</gene>
<dbReference type="Pfam" id="PF20247">
    <property type="entry name" value="DUF6602"/>
    <property type="match status" value="1"/>
</dbReference>
<accession>A0AAW6QZX3</accession>
<evidence type="ECO:0000313" key="2">
    <source>
        <dbReference type="EMBL" id="MDG5901005.1"/>
    </source>
</evidence>
<dbReference type="EMBL" id="SUNE01000009">
    <property type="protein sequence ID" value="MDG5901005.1"/>
    <property type="molecule type" value="Genomic_DNA"/>
</dbReference>
<name>A0AAW6QZX3_9GAMM</name>
<proteinExistence type="predicted"/>
<comment type="caution">
    <text evidence="2">The sequence shown here is derived from an EMBL/GenBank/DDBJ whole genome shotgun (WGS) entry which is preliminary data.</text>
</comment>
<evidence type="ECO:0000259" key="1">
    <source>
        <dbReference type="Pfam" id="PF20247"/>
    </source>
</evidence>
<feature type="domain" description="DUF6602" evidence="1">
    <location>
        <begin position="21"/>
        <end position="120"/>
    </location>
</feature>
<dbReference type="RefSeq" id="WP_264915053.1">
    <property type="nucleotide sequence ID" value="NZ_BRZX01000045.1"/>
</dbReference>
<sequence length="229" mass="26924">MLAVEYLYEYIDDLLRLQSRAVEKYNHKGVLGDAREEFIHSEIRSRIDNLANRLHKGEVYFKDQEFGQHDIILRKRGTLNSSLGRQIRISSEECAAIIEVKTNAKLTEISDFEEKSKKLKQRMPNLVCGMFCYKISGKTSTVLERSGLKFDREYQIFEQDSSKKIYDYIDFILCLDDNVEVNGIDRHKADITYSKGFFLKKENNKYQLFHSAPFSKMFFQELKRADELN</sequence>
<dbReference type="InterPro" id="IPR046537">
    <property type="entry name" value="DUF6602"/>
</dbReference>
<dbReference type="Proteomes" id="UP001152518">
    <property type="component" value="Unassembled WGS sequence"/>
</dbReference>
<reference evidence="2" key="1">
    <citation type="journal article" date="2019" name="Int J Environ Res Public Health">
        <title>Characterization of Chromosome-Mediated BlaOXA-894 in Shewanella xiamenensis Isolated from Pig Wastewater.</title>
        <authorList>
            <person name="Zou H."/>
            <person name="Zhou Z."/>
            <person name="Xia H."/>
            <person name="Zhao Q."/>
            <person name="Li X."/>
        </authorList>
    </citation>
    <scope>NUCLEOTIDE SEQUENCE</scope>
    <source>
        <strain evidence="2">2015oxa</strain>
    </source>
</reference>